<dbReference type="InterPro" id="IPR020904">
    <property type="entry name" value="Sc_DH/Rdtase_CS"/>
</dbReference>
<dbReference type="PANTHER" id="PTHR45024">
    <property type="entry name" value="DEHYDROGENASES, SHORT CHAIN"/>
    <property type="match status" value="1"/>
</dbReference>
<dbReference type="EC" id="1.1.1.-" evidence="5"/>
<dbReference type="GO" id="GO:0016491">
    <property type="term" value="F:oxidoreductase activity"/>
    <property type="evidence" value="ECO:0007669"/>
    <property type="project" value="UniProtKB-KW"/>
</dbReference>
<accession>A0ABW1KZK3</accession>
<dbReference type="Gene3D" id="1.10.287.4290">
    <property type="match status" value="1"/>
</dbReference>
<evidence type="ECO:0000313" key="5">
    <source>
        <dbReference type="EMBL" id="MFC6035422.1"/>
    </source>
</evidence>
<dbReference type="CDD" id="cd05353">
    <property type="entry name" value="hydroxyacyl-CoA-like_DH_SDR_c-like"/>
    <property type="match status" value="1"/>
</dbReference>
<dbReference type="SUPFAM" id="SSF51735">
    <property type="entry name" value="NAD(P)-binding Rossmann-fold domains"/>
    <property type="match status" value="1"/>
</dbReference>
<keyword evidence="2 5" id="KW-0560">Oxidoreductase</keyword>
<dbReference type="Gene3D" id="3.40.50.720">
    <property type="entry name" value="NAD(P)-binding Rossmann-like Domain"/>
    <property type="match status" value="1"/>
</dbReference>
<dbReference type="SMART" id="SM00822">
    <property type="entry name" value="PKS_KR"/>
    <property type="match status" value="1"/>
</dbReference>
<proteinExistence type="inferred from homology"/>
<evidence type="ECO:0000256" key="2">
    <source>
        <dbReference type="ARBA" id="ARBA00023002"/>
    </source>
</evidence>
<dbReference type="PRINTS" id="PR00080">
    <property type="entry name" value="SDRFAMILY"/>
</dbReference>
<dbReference type="InterPro" id="IPR002347">
    <property type="entry name" value="SDR_fam"/>
</dbReference>
<dbReference type="InterPro" id="IPR057326">
    <property type="entry name" value="KR_dom"/>
</dbReference>
<dbReference type="InterPro" id="IPR051687">
    <property type="entry name" value="Peroxisomal_Beta-Oxidation"/>
</dbReference>
<dbReference type="PRINTS" id="PR00081">
    <property type="entry name" value="GDHRDH"/>
</dbReference>
<feature type="domain" description="Ketoreductase" evidence="4">
    <location>
        <begin position="12"/>
        <end position="205"/>
    </location>
</feature>
<sequence length="305" mass="32342">MRRFSLVSFDGKVALITGAGNGLGKSHALMFAKLGARVVVNDYGTTAKGEGADKSPADAVVDEIKTAGGESVANADSVEHGARLVETAMDAFGRLDIVVNNAGFLRDTSFHKMSQDDWFDIVNVHLNGAFKVNRAAWPHMREQNFGRIVNTASAAGIYGNFGQVNYSSAKLALHGMTQALAIEGQKRNILVNTVAPAAASRLTDTVISREQTAALRPEYVSPLVGYLCSEVSTQTGGLFEAGAGWFGKLRWERSRGIALKGVIAPDDIAKNIDAIAEFSDATHPRNIAEAFAPFGEAMGAAVAAR</sequence>
<evidence type="ECO:0000256" key="1">
    <source>
        <dbReference type="ARBA" id="ARBA00006484"/>
    </source>
</evidence>
<comment type="caution">
    <text evidence="5">The sequence shown here is derived from an EMBL/GenBank/DDBJ whole genome shotgun (WGS) entry which is preliminary data.</text>
</comment>
<dbReference type="PROSITE" id="PS00061">
    <property type="entry name" value="ADH_SHORT"/>
    <property type="match status" value="1"/>
</dbReference>
<gene>
    <name evidence="5" type="ORF">ACFMB1_07700</name>
</gene>
<evidence type="ECO:0000259" key="4">
    <source>
        <dbReference type="SMART" id="SM00822"/>
    </source>
</evidence>
<dbReference type="InterPro" id="IPR036291">
    <property type="entry name" value="NAD(P)-bd_dom_sf"/>
</dbReference>
<keyword evidence="6" id="KW-1185">Reference proteome</keyword>
<comment type="similarity">
    <text evidence="1 3">Belongs to the short-chain dehydrogenases/reductases (SDR) family.</text>
</comment>
<dbReference type="Proteomes" id="UP001596116">
    <property type="component" value="Unassembled WGS sequence"/>
</dbReference>
<dbReference type="RefSeq" id="WP_379879256.1">
    <property type="nucleotide sequence ID" value="NZ_JBHPON010000001.1"/>
</dbReference>
<evidence type="ECO:0000256" key="3">
    <source>
        <dbReference type="RuleBase" id="RU000363"/>
    </source>
</evidence>
<dbReference type="PANTHER" id="PTHR45024:SF2">
    <property type="entry name" value="SCP2 DOMAIN-CONTAINING PROTEIN"/>
    <property type="match status" value="1"/>
</dbReference>
<reference evidence="5 6" key="1">
    <citation type="submission" date="2024-09" db="EMBL/GenBank/DDBJ databases">
        <authorList>
            <person name="Zhang Z.-H."/>
        </authorList>
    </citation>
    <scope>NUCLEOTIDE SEQUENCE [LARGE SCALE GENOMIC DNA]</scope>
    <source>
        <strain evidence="5 6">HHTR114</strain>
    </source>
</reference>
<dbReference type="EMBL" id="JBHPON010000001">
    <property type="protein sequence ID" value="MFC6035422.1"/>
    <property type="molecule type" value="Genomic_DNA"/>
</dbReference>
<name>A0ABW1KZK3_9PROT</name>
<organism evidence="5 6">
    <name type="scientific">Hyphococcus aureus</name>
    <dbReference type="NCBI Taxonomy" id="2666033"/>
    <lineage>
        <taxon>Bacteria</taxon>
        <taxon>Pseudomonadati</taxon>
        <taxon>Pseudomonadota</taxon>
        <taxon>Alphaproteobacteria</taxon>
        <taxon>Parvularculales</taxon>
        <taxon>Parvularculaceae</taxon>
        <taxon>Hyphococcus</taxon>
    </lineage>
</organism>
<dbReference type="Pfam" id="PF00106">
    <property type="entry name" value="adh_short"/>
    <property type="match status" value="1"/>
</dbReference>
<evidence type="ECO:0000313" key="6">
    <source>
        <dbReference type="Proteomes" id="UP001596116"/>
    </source>
</evidence>
<protein>
    <submittedName>
        <fullName evidence="5">SDR family oxidoreductase</fullName>
        <ecNumber evidence="5">1.1.1.-</ecNumber>
    </submittedName>
</protein>